<keyword evidence="2" id="KW-1185">Reference proteome</keyword>
<sequence>MITIGGWSQHGKVTVGKKRRALKNMQKQLATFKAIANPTRNQLNQILILESEIPRLEQSIRAWV</sequence>
<dbReference type="KEGG" id="vg:14006725"/>
<evidence type="ECO:0000313" key="1">
    <source>
        <dbReference type="EMBL" id="CBW54760.1"/>
    </source>
</evidence>
<proteinExistence type="predicted"/>
<accession>E1Y3X5</accession>
<reference evidence="2" key="1">
    <citation type="journal article" date="2011" name="Appl. Environ. Microbiol.">
        <title>Bacteriophages LIMElight and LIMEzero of Pantoea agglomerans, belonging to the "phiKMV-like viruses".</title>
        <authorList>
            <person name="Adriaenssens E.M."/>
            <person name="Ceyssens P.J."/>
            <person name="Dunon V."/>
            <person name="Ackermann H.W."/>
            <person name="Van Vaerenbergh J."/>
            <person name="Maes M."/>
            <person name="De Proft M."/>
            <person name="Lavigne R."/>
        </authorList>
    </citation>
    <scope>NUCLEOTIDE SEQUENCE [LARGE SCALE GENOMIC DNA]</scope>
</reference>
<dbReference type="Proteomes" id="UP000006684">
    <property type="component" value="Segment"/>
</dbReference>
<dbReference type="GeneID" id="14006725"/>
<protein>
    <submittedName>
        <fullName evidence="1">Uncharacterized protein</fullName>
    </submittedName>
</protein>
<name>E1Y3X5_9CAUD</name>
<organism evidence="1 2">
    <name type="scientific">Pantoea phage LIMElight</name>
    <dbReference type="NCBI Taxonomy" id="881915"/>
    <lineage>
        <taxon>Viruses</taxon>
        <taxon>Duplodnaviria</taxon>
        <taxon>Heunggongvirae</taxon>
        <taxon>Uroviricota</taxon>
        <taxon>Caudoviricetes</taxon>
        <taxon>Autographivirales</taxon>
        <taxon>Autoscriptoviridae</taxon>
        <taxon>Slopekvirinae</taxon>
        <taxon>Limelightvirus</taxon>
        <taxon>Limelightvirus limelight</taxon>
    </lineage>
</organism>
<dbReference type="EMBL" id="FR687252">
    <property type="protein sequence ID" value="CBW54760.1"/>
    <property type="molecule type" value="Genomic_DNA"/>
</dbReference>
<evidence type="ECO:0000313" key="2">
    <source>
        <dbReference type="Proteomes" id="UP000006684"/>
    </source>
</evidence>
<dbReference type="RefSeq" id="YP_007002855.1">
    <property type="nucleotide sequence ID" value="NC_019454.1"/>
</dbReference>